<evidence type="ECO:0000313" key="2">
    <source>
        <dbReference type="EMBL" id="CAL4770433.1"/>
    </source>
</evidence>
<dbReference type="Proteomes" id="UP001152797">
    <property type="component" value="Unassembled WGS sequence"/>
</dbReference>
<accession>A0A9P1FP71</accession>
<gene>
    <name evidence="1" type="ORF">C1SCF055_LOCUS10764</name>
</gene>
<organism evidence="1">
    <name type="scientific">Cladocopium goreaui</name>
    <dbReference type="NCBI Taxonomy" id="2562237"/>
    <lineage>
        <taxon>Eukaryota</taxon>
        <taxon>Sar</taxon>
        <taxon>Alveolata</taxon>
        <taxon>Dinophyceae</taxon>
        <taxon>Suessiales</taxon>
        <taxon>Symbiodiniaceae</taxon>
        <taxon>Cladocopium</taxon>
    </lineage>
</organism>
<comment type="caution">
    <text evidence="1">The sequence shown here is derived from an EMBL/GenBank/DDBJ whole genome shotgun (WGS) entry which is preliminary data.</text>
</comment>
<reference evidence="2 3" key="2">
    <citation type="submission" date="2024-05" db="EMBL/GenBank/DDBJ databases">
        <authorList>
            <person name="Chen Y."/>
            <person name="Shah S."/>
            <person name="Dougan E. K."/>
            <person name="Thang M."/>
            <person name="Chan C."/>
        </authorList>
    </citation>
    <scope>NUCLEOTIDE SEQUENCE [LARGE SCALE GENOMIC DNA]</scope>
</reference>
<dbReference type="AlphaFoldDB" id="A0A9P1FP71"/>
<dbReference type="EMBL" id="CAMXCT030000778">
    <property type="protein sequence ID" value="CAL4770433.1"/>
    <property type="molecule type" value="Genomic_DNA"/>
</dbReference>
<dbReference type="EMBL" id="CAMXCT010000778">
    <property type="protein sequence ID" value="CAI3983121.1"/>
    <property type="molecule type" value="Genomic_DNA"/>
</dbReference>
<keyword evidence="3" id="KW-1185">Reference proteome</keyword>
<evidence type="ECO:0000313" key="3">
    <source>
        <dbReference type="Proteomes" id="UP001152797"/>
    </source>
</evidence>
<evidence type="ECO:0000313" key="1">
    <source>
        <dbReference type="EMBL" id="CAI3983121.1"/>
    </source>
</evidence>
<dbReference type="EMBL" id="CAMXCT020000778">
    <property type="protein sequence ID" value="CAL1136496.1"/>
    <property type="molecule type" value="Genomic_DNA"/>
</dbReference>
<protein>
    <submittedName>
        <fullName evidence="2">Reticulocyte-binding protein 2-like a</fullName>
    </submittedName>
</protein>
<reference evidence="1" key="1">
    <citation type="submission" date="2022-10" db="EMBL/GenBank/DDBJ databases">
        <authorList>
            <person name="Chen Y."/>
            <person name="Dougan E. K."/>
            <person name="Chan C."/>
            <person name="Rhodes N."/>
            <person name="Thang M."/>
        </authorList>
    </citation>
    <scope>NUCLEOTIDE SEQUENCE</scope>
</reference>
<name>A0A9P1FP71_9DINO</name>
<sequence>MRKSQVASPKRRAKLAPKGLSQKCVRGLSYFFASVGCESLIFHCRPVRKRTSALADLETLQRLKSLCAAGSGSFEERLAAAVDALRADYGLRCLSEIKVFVRSATQHWLGRDLHTPSWPLSQLEAVLDARRRLQAARGNVMIGGCGLLYQCSIAEAAELWARIRRAYLEVCAAVPGCQVSRRAETLDRAEAAFATHRRRMQEPAESRQLRRSEQLQRKERAVQRCQQREAARAQKAANRVQVHDQRALRSLERLLERWSRMDRATGG</sequence>
<dbReference type="OrthoDB" id="10506713at2759"/>
<proteinExistence type="predicted"/>